<keyword evidence="4" id="KW-0489">Methyltransferase</keyword>
<keyword evidence="4" id="KW-0808">Transferase</keyword>
<dbReference type="Proteomes" id="UP000037460">
    <property type="component" value="Unassembled WGS sequence"/>
</dbReference>
<gene>
    <name evidence="4" type="ORF">Ctob_007333</name>
</gene>
<accession>A0A0M0JSH9</accession>
<dbReference type="PANTHER" id="PTHR40036">
    <property type="entry name" value="MACROCIN O-METHYLTRANSFERASE"/>
    <property type="match status" value="1"/>
</dbReference>
<comment type="caution">
    <text evidence="4">The sequence shown here is derived from an EMBL/GenBank/DDBJ whole genome shotgun (WGS) entry which is preliminary data.</text>
</comment>
<dbReference type="Pfam" id="PF13041">
    <property type="entry name" value="PPR_2"/>
    <property type="match status" value="1"/>
</dbReference>
<dbReference type="Gene3D" id="1.25.40.10">
    <property type="entry name" value="Tetratricopeptide repeat domain"/>
    <property type="match status" value="2"/>
</dbReference>
<dbReference type="InterPro" id="IPR029063">
    <property type="entry name" value="SAM-dependent_MTases_sf"/>
</dbReference>
<dbReference type="InterPro" id="IPR002885">
    <property type="entry name" value="PPR_rpt"/>
</dbReference>
<dbReference type="AlphaFoldDB" id="A0A0M0JSH9"/>
<sequence length="824" mass="89289">MPVTLASIEVALLGLLVALAIADCTEVAIAGGVRMRTPTMTLPGVTVTITADGSTPAQAAIALFISVRTLGAKALAALGKLQPLRSATEYTIAIDACGRVEAWKQALDLLHGMGSADGGGVAPNVYTFTAAMTACTRAGQIEPAYELLASMREAKVKPNVFTYTILFTGMVAQTQRSPGPKYERIDQLWSSMLADGVGPNLRTYRSAILACERSRHVAAGTAERAKFNEKAVALVHDALPELEERCGHEILADKAASLDVIDPALTDKTAAAAAAESAAAEATAALASGRVLKQKDLQYCFSAAITAAHKSGQVEEALKLWDQMLARGVKPNEVRWWVEEALPERLLRNDWRGSVEYVHTLSIITGYGKSRPVYGQGDLRNHIETFLLELGVPISTLAHGLEGGARYSSRTIGAFFLDVEALRRICQMRSDAAELRASHAAEQRRLEAEALEREQSLNTACGTAPERSLNTARAKPQGQHYRDTLLNRQYVKYPAKADVDGSKYPPGANALTMAGQRRLDHTVAVLATAINDGIPGHFIETGVWRGGMSFMAAKTLEVLAALETERTGVATPPRLVYLADSFSGIPEQTAYGSGRDHVHAVKEMDRTAHTTSILNNNSLRRVREDAAMMKLGPTLRWVPGYFNESLPRLAREEPSLTFLTIRLDGDAYWSTYEALTVLYPRLSPGGFVIIDDFTDWTTCREAVDRYRAEQRITAPIVLVPHKRNEVVRGAYWRKPGGAVRNRPLCLGDGTVRVPGSLNPSNALPFGPPGAAWSSPVTPKHKLQQYQPPAQLYMCTKGEGALTTTLDELPNKGKTSLASKLSWIG</sequence>
<dbReference type="Gene3D" id="3.40.50.150">
    <property type="entry name" value="Vaccinia Virus protein VP39"/>
    <property type="match status" value="1"/>
</dbReference>
<keyword evidence="5" id="KW-1185">Reference proteome</keyword>
<name>A0A0M0JSH9_9EUKA</name>
<proteinExistence type="predicted"/>
<dbReference type="OrthoDB" id="198480at2759"/>
<evidence type="ECO:0000256" key="1">
    <source>
        <dbReference type="PROSITE-ProRule" id="PRU00708"/>
    </source>
</evidence>
<feature type="chain" id="PRO_5005602037" evidence="3">
    <location>
        <begin position="23"/>
        <end position="824"/>
    </location>
</feature>
<feature type="region of interest" description="Disordered" evidence="2">
    <location>
        <begin position="456"/>
        <end position="479"/>
    </location>
</feature>
<dbReference type="InterPro" id="IPR008884">
    <property type="entry name" value="TylF_MeTrfase"/>
</dbReference>
<dbReference type="Pfam" id="PF01535">
    <property type="entry name" value="PPR"/>
    <property type="match status" value="1"/>
</dbReference>
<dbReference type="SUPFAM" id="SSF53335">
    <property type="entry name" value="S-adenosyl-L-methionine-dependent methyltransferases"/>
    <property type="match status" value="1"/>
</dbReference>
<evidence type="ECO:0000313" key="4">
    <source>
        <dbReference type="EMBL" id="KOO29591.1"/>
    </source>
</evidence>
<dbReference type="PROSITE" id="PS51375">
    <property type="entry name" value="PPR"/>
    <property type="match status" value="2"/>
</dbReference>
<evidence type="ECO:0000256" key="3">
    <source>
        <dbReference type="SAM" id="SignalP"/>
    </source>
</evidence>
<organism evidence="4 5">
    <name type="scientific">Chrysochromulina tobinii</name>
    <dbReference type="NCBI Taxonomy" id="1460289"/>
    <lineage>
        <taxon>Eukaryota</taxon>
        <taxon>Haptista</taxon>
        <taxon>Haptophyta</taxon>
        <taxon>Prymnesiophyceae</taxon>
        <taxon>Prymnesiales</taxon>
        <taxon>Chrysochromulinaceae</taxon>
        <taxon>Chrysochromulina</taxon>
    </lineage>
</organism>
<dbReference type="Pfam" id="PF05711">
    <property type="entry name" value="TylF"/>
    <property type="match status" value="1"/>
</dbReference>
<feature type="repeat" description="PPR" evidence="1">
    <location>
        <begin position="297"/>
        <end position="331"/>
    </location>
</feature>
<dbReference type="InterPro" id="IPR011990">
    <property type="entry name" value="TPR-like_helical_dom_sf"/>
</dbReference>
<dbReference type="EMBL" id="JWZX01002392">
    <property type="protein sequence ID" value="KOO29591.1"/>
    <property type="molecule type" value="Genomic_DNA"/>
</dbReference>
<keyword evidence="3" id="KW-0732">Signal</keyword>
<reference evidence="5" key="1">
    <citation type="journal article" date="2015" name="PLoS Genet.">
        <title>Genome Sequence and Transcriptome Analyses of Chrysochromulina tobin: Metabolic Tools for Enhanced Algal Fitness in the Prominent Order Prymnesiales (Haptophyceae).</title>
        <authorList>
            <person name="Hovde B.T."/>
            <person name="Deodato C.R."/>
            <person name="Hunsperger H.M."/>
            <person name="Ryken S.A."/>
            <person name="Yost W."/>
            <person name="Jha R.K."/>
            <person name="Patterson J."/>
            <person name="Monnat R.J. Jr."/>
            <person name="Barlow S.B."/>
            <person name="Starkenburg S.R."/>
            <person name="Cattolico R.A."/>
        </authorList>
    </citation>
    <scope>NUCLEOTIDE SEQUENCE</scope>
    <source>
        <strain evidence="5">CCMP291</strain>
    </source>
</reference>
<dbReference type="NCBIfam" id="TIGR00756">
    <property type="entry name" value="PPR"/>
    <property type="match status" value="2"/>
</dbReference>
<protein>
    <submittedName>
        <fullName evidence="4">Macrocin-o-methyltransferase</fullName>
    </submittedName>
</protein>
<evidence type="ECO:0000256" key="2">
    <source>
        <dbReference type="SAM" id="MobiDB-lite"/>
    </source>
</evidence>
<evidence type="ECO:0000313" key="5">
    <source>
        <dbReference type="Proteomes" id="UP000037460"/>
    </source>
</evidence>
<dbReference type="GO" id="GO:0008168">
    <property type="term" value="F:methyltransferase activity"/>
    <property type="evidence" value="ECO:0007669"/>
    <property type="project" value="UniProtKB-KW"/>
</dbReference>
<feature type="signal peptide" evidence="3">
    <location>
        <begin position="1"/>
        <end position="22"/>
    </location>
</feature>
<dbReference type="PANTHER" id="PTHR40036:SF1">
    <property type="entry name" value="MACROCIN O-METHYLTRANSFERASE"/>
    <property type="match status" value="1"/>
</dbReference>
<dbReference type="GO" id="GO:0032259">
    <property type="term" value="P:methylation"/>
    <property type="evidence" value="ECO:0007669"/>
    <property type="project" value="UniProtKB-KW"/>
</dbReference>
<feature type="repeat" description="PPR" evidence="1">
    <location>
        <begin position="124"/>
        <end position="158"/>
    </location>
</feature>